<keyword evidence="5 6" id="KW-0804">Transcription</keyword>
<dbReference type="InterPro" id="IPR013325">
    <property type="entry name" value="RNA_pol_sigma_r2"/>
</dbReference>
<dbReference type="RefSeq" id="WP_132419408.1">
    <property type="nucleotide sequence ID" value="NZ_SKFG01000021.1"/>
</dbReference>
<dbReference type="Gene3D" id="1.10.10.10">
    <property type="entry name" value="Winged helix-like DNA-binding domain superfamily/Winged helix DNA-binding domain"/>
    <property type="match status" value="1"/>
</dbReference>
<evidence type="ECO:0000256" key="4">
    <source>
        <dbReference type="ARBA" id="ARBA00023125"/>
    </source>
</evidence>
<dbReference type="PANTHER" id="PTHR43133:SF51">
    <property type="entry name" value="RNA POLYMERASE SIGMA FACTOR"/>
    <property type="match status" value="1"/>
</dbReference>
<dbReference type="InterPro" id="IPR000838">
    <property type="entry name" value="RNA_pol_sigma70_ECF_CS"/>
</dbReference>
<dbReference type="EMBL" id="SKFG01000021">
    <property type="protein sequence ID" value="TCZ75241.1"/>
    <property type="molecule type" value="Genomic_DNA"/>
</dbReference>
<dbReference type="PANTHER" id="PTHR43133">
    <property type="entry name" value="RNA POLYMERASE ECF-TYPE SIGMA FACTO"/>
    <property type="match status" value="1"/>
</dbReference>
<evidence type="ECO:0000256" key="7">
    <source>
        <dbReference type="SAM" id="MobiDB-lite"/>
    </source>
</evidence>
<sequence>MGSELGVKPPPDVGLEQDDRINTPSNIRGVKQHDLLLDISKVNQTKVNPELVERARSGDQEAFSELVRTHRAHAYGWANNIVRDTHLAEDIVQDALIRAFLHLSTLVDTTRFLPWLQRIIRNQAYMKLRRGGQFGKEQPFTSFGTGTTAASDAHSRQDFQTTDWGDIDQILFRLSRSAANKAEQNSDPVRSLLRRELMDSLRSLMICLSKRERQIFEAHFFGELSPDEIAELFETTTANVYNLLSRSRAKVQKERIRVSIRIYVQHRAELGLKRVNILRAPQI</sequence>
<keyword evidence="2 6" id="KW-0805">Transcription regulation</keyword>
<dbReference type="GO" id="GO:0006352">
    <property type="term" value="P:DNA-templated transcription initiation"/>
    <property type="evidence" value="ECO:0007669"/>
    <property type="project" value="InterPro"/>
</dbReference>
<dbReference type="Proteomes" id="UP000295418">
    <property type="component" value="Unassembled WGS sequence"/>
</dbReference>
<dbReference type="InterPro" id="IPR036388">
    <property type="entry name" value="WH-like_DNA-bd_sf"/>
</dbReference>
<evidence type="ECO:0000259" key="9">
    <source>
        <dbReference type="Pfam" id="PF08281"/>
    </source>
</evidence>
<dbReference type="OrthoDB" id="188761at2"/>
<dbReference type="InterPro" id="IPR014284">
    <property type="entry name" value="RNA_pol_sigma-70_dom"/>
</dbReference>
<evidence type="ECO:0000256" key="1">
    <source>
        <dbReference type="ARBA" id="ARBA00010641"/>
    </source>
</evidence>
<dbReference type="Pfam" id="PF04542">
    <property type="entry name" value="Sigma70_r2"/>
    <property type="match status" value="1"/>
</dbReference>
<dbReference type="GO" id="GO:0016987">
    <property type="term" value="F:sigma factor activity"/>
    <property type="evidence" value="ECO:0007669"/>
    <property type="project" value="UniProtKB-KW"/>
</dbReference>
<dbReference type="AlphaFoldDB" id="A0A4R4EAU1"/>
<comment type="caution">
    <text evidence="10">The sequence shown here is derived from an EMBL/GenBank/DDBJ whole genome shotgun (WGS) entry which is preliminary data.</text>
</comment>
<evidence type="ECO:0000313" key="10">
    <source>
        <dbReference type="EMBL" id="TCZ75241.1"/>
    </source>
</evidence>
<comment type="similarity">
    <text evidence="1 6">Belongs to the sigma-70 factor family. ECF subfamily.</text>
</comment>
<feature type="domain" description="RNA polymerase sigma-70 region 2" evidence="8">
    <location>
        <begin position="66"/>
        <end position="131"/>
    </location>
</feature>
<dbReference type="InterPro" id="IPR039425">
    <property type="entry name" value="RNA_pol_sigma-70-like"/>
</dbReference>
<evidence type="ECO:0000256" key="3">
    <source>
        <dbReference type="ARBA" id="ARBA00023082"/>
    </source>
</evidence>
<evidence type="ECO:0000256" key="5">
    <source>
        <dbReference type="ARBA" id="ARBA00023163"/>
    </source>
</evidence>
<feature type="region of interest" description="Disordered" evidence="7">
    <location>
        <begin position="1"/>
        <end position="24"/>
    </location>
</feature>
<organism evidence="10 11">
    <name type="scientific">Paenibacillus albiflavus</name>
    <dbReference type="NCBI Taxonomy" id="2545760"/>
    <lineage>
        <taxon>Bacteria</taxon>
        <taxon>Bacillati</taxon>
        <taxon>Bacillota</taxon>
        <taxon>Bacilli</taxon>
        <taxon>Bacillales</taxon>
        <taxon>Paenibacillaceae</taxon>
        <taxon>Paenibacillus</taxon>
    </lineage>
</organism>
<keyword evidence="3 6" id="KW-0731">Sigma factor</keyword>
<evidence type="ECO:0000313" key="11">
    <source>
        <dbReference type="Proteomes" id="UP000295418"/>
    </source>
</evidence>
<reference evidence="10 11" key="1">
    <citation type="submission" date="2019-03" db="EMBL/GenBank/DDBJ databases">
        <authorList>
            <person name="Kim M.K.M."/>
        </authorList>
    </citation>
    <scope>NUCLEOTIDE SEQUENCE [LARGE SCALE GENOMIC DNA]</scope>
    <source>
        <strain evidence="10 11">18JY21-1</strain>
    </source>
</reference>
<accession>A0A4R4EAU1</accession>
<evidence type="ECO:0000256" key="2">
    <source>
        <dbReference type="ARBA" id="ARBA00023015"/>
    </source>
</evidence>
<feature type="domain" description="RNA polymerase sigma factor 70 region 4 type 2" evidence="9">
    <location>
        <begin position="200"/>
        <end position="250"/>
    </location>
</feature>
<dbReference type="InterPro" id="IPR007627">
    <property type="entry name" value="RNA_pol_sigma70_r2"/>
</dbReference>
<dbReference type="SUPFAM" id="SSF88659">
    <property type="entry name" value="Sigma3 and sigma4 domains of RNA polymerase sigma factors"/>
    <property type="match status" value="1"/>
</dbReference>
<dbReference type="PROSITE" id="PS01063">
    <property type="entry name" value="SIGMA70_ECF"/>
    <property type="match status" value="1"/>
</dbReference>
<evidence type="ECO:0000259" key="8">
    <source>
        <dbReference type="Pfam" id="PF04542"/>
    </source>
</evidence>
<gene>
    <name evidence="10" type="ORF">E0485_17720</name>
</gene>
<evidence type="ECO:0000256" key="6">
    <source>
        <dbReference type="RuleBase" id="RU000716"/>
    </source>
</evidence>
<dbReference type="Gene3D" id="1.10.1740.10">
    <property type="match status" value="1"/>
</dbReference>
<name>A0A4R4EAU1_9BACL</name>
<dbReference type="GO" id="GO:0003677">
    <property type="term" value="F:DNA binding"/>
    <property type="evidence" value="ECO:0007669"/>
    <property type="project" value="UniProtKB-KW"/>
</dbReference>
<keyword evidence="11" id="KW-1185">Reference proteome</keyword>
<keyword evidence="4 6" id="KW-0238">DNA-binding</keyword>
<protein>
    <recommendedName>
        <fullName evidence="6">RNA polymerase sigma factor</fullName>
    </recommendedName>
</protein>
<dbReference type="GO" id="GO:0006950">
    <property type="term" value="P:response to stress"/>
    <property type="evidence" value="ECO:0007669"/>
    <property type="project" value="UniProtKB-ARBA"/>
</dbReference>
<dbReference type="Pfam" id="PF08281">
    <property type="entry name" value="Sigma70_r4_2"/>
    <property type="match status" value="1"/>
</dbReference>
<proteinExistence type="inferred from homology"/>
<dbReference type="InterPro" id="IPR013324">
    <property type="entry name" value="RNA_pol_sigma_r3/r4-like"/>
</dbReference>
<dbReference type="NCBIfam" id="TIGR02937">
    <property type="entry name" value="sigma70-ECF"/>
    <property type="match status" value="1"/>
</dbReference>
<dbReference type="SUPFAM" id="SSF88946">
    <property type="entry name" value="Sigma2 domain of RNA polymerase sigma factors"/>
    <property type="match status" value="1"/>
</dbReference>
<dbReference type="InterPro" id="IPR013249">
    <property type="entry name" value="RNA_pol_sigma70_r4_t2"/>
</dbReference>